<evidence type="ECO:0000313" key="8">
    <source>
        <dbReference type="EMBL" id="KAJ2672684.1"/>
    </source>
</evidence>
<accession>A0A9W8G4M1</accession>
<feature type="transmembrane region" description="Helical" evidence="7">
    <location>
        <begin position="284"/>
        <end position="307"/>
    </location>
</feature>
<keyword evidence="6 7" id="KW-0472">Membrane</keyword>
<comment type="similarity">
    <text evidence="2">Belongs to the oxidase-dependent Fe transporter (OFeT) (TC 9.A.10.1) family.</text>
</comment>
<evidence type="ECO:0000256" key="3">
    <source>
        <dbReference type="ARBA" id="ARBA00022496"/>
    </source>
</evidence>
<keyword evidence="4 7" id="KW-0812">Transmembrane</keyword>
<feature type="transmembrane region" description="Helical" evidence="7">
    <location>
        <begin position="177"/>
        <end position="197"/>
    </location>
</feature>
<protein>
    <submittedName>
        <fullName evidence="8">High-affinity iron permease</fullName>
    </submittedName>
</protein>
<feature type="transmembrane region" description="Helical" evidence="7">
    <location>
        <begin position="145"/>
        <end position="171"/>
    </location>
</feature>
<dbReference type="PANTHER" id="PTHR31632:SF2">
    <property type="entry name" value="PLASMA MEMBRANE IRON PERMEASE"/>
    <property type="match status" value="1"/>
</dbReference>
<feature type="transmembrane region" description="Helical" evidence="7">
    <location>
        <begin position="6"/>
        <end position="29"/>
    </location>
</feature>
<evidence type="ECO:0000256" key="4">
    <source>
        <dbReference type="ARBA" id="ARBA00022692"/>
    </source>
</evidence>
<dbReference type="Proteomes" id="UP001151518">
    <property type="component" value="Unassembled WGS sequence"/>
</dbReference>
<evidence type="ECO:0000256" key="6">
    <source>
        <dbReference type="ARBA" id="ARBA00023136"/>
    </source>
</evidence>
<dbReference type="OrthoDB" id="4364at2759"/>
<feature type="transmembrane region" description="Helical" evidence="7">
    <location>
        <begin position="49"/>
        <end position="73"/>
    </location>
</feature>
<dbReference type="EMBL" id="JANBTW010000078">
    <property type="protein sequence ID" value="KAJ2672684.1"/>
    <property type="molecule type" value="Genomic_DNA"/>
</dbReference>
<feature type="transmembrane region" description="Helical" evidence="7">
    <location>
        <begin position="85"/>
        <end position="106"/>
    </location>
</feature>
<dbReference type="Pfam" id="PF03239">
    <property type="entry name" value="FTR1"/>
    <property type="match status" value="1"/>
</dbReference>
<evidence type="ECO:0000313" key="9">
    <source>
        <dbReference type="Proteomes" id="UP001151518"/>
    </source>
</evidence>
<comment type="subcellular location">
    <subcellularLocation>
        <location evidence="1">Membrane</location>
        <topology evidence="1">Multi-pass membrane protein</topology>
    </subcellularLocation>
</comment>
<keyword evidence="3" id="KW-0408">Iron</keyword>
<evidence type="ECO:0000256" key="5">
    <source>
        <dbReference type="ARBA" id="ARBA00022989"/>
    </source>
</evidence>
<keyword evidence="3" id="KW-0410">Iron transport</keyword>
<evidence type="ECO:0000256" key="2">
    <source>
        <dbReference type="ARBA" id="ARBA00008333"/>
    </source>
</evidence>
<evidence type="ECO:0000256" key="7">
    <source>
        <dbReference type="SAM" id="Phobius"/>
    </source>
</evidence>
<sequence length="349" mass="39030">MANDVFNVAIFFIVFRETLEAAMIISVLLSFSRQMFTDHTAYARARKQIWAGALVGLLICLIIGAVFIAIFYTLANDLWAKSENLWEGIFSLIATVMITLMGIGMLRAGRMQDKWREKLAAAMEEQSQSRGWRRFIDLKIFSKKYLFFHLPFLTMLREGLEAVVFVGGVSLGIKAKAIPLAVVVGLFCGCVVGYLMYRTGNAMSFHWFFVVSTCLLYLIAAGLMSKAVWFFEMHTFAKYAGADPDTTGVIDVRHNIWALAYGDPEANDDSGWGIFNAVLGWQNVATYGSVISYCLYWVLLAIFLVGLRIKEIRNDRRSGVLEEIKANDGSQVEVKDVATAKVISAEHAD</sequence>
<keyword evidence="5 7" id="KW-1133">Transmembrane helix</keyword>
<comment type="caution">
    <text evidence="8">The sequence shown here is derived from an EMBL/GenBank/DDBJ whole genome shotgun (WGS) entry which is preliminary data.</text>
</comment>
<gene>
    <name evidence="8" type="primary">FTR1</name>
    <name evidence="8" type="ORF">GGI25_005002</name>
</gene>
<keyword evidence="3" id="KW-0406">Ion transport</keyword>
<evidence type="ECO:0000256" key="1">
    <source>
        <dbReference type="ARBA" id="ARBA00004141"/>
    </source>
</evidence>
<keyword evidence="3" id="KW-0813">Transport</keyword>
<reference evidence="8" key="1">
    <citation type="submission" date="2022-07" db="EMBL/GenBank/DDBJ databases">
        <title>Phylogenomic reconstructions and comparative analyses of Kickxellomycotina fungi.</title>
        <authorList>
            <person name="Reynolds N.K."/>
            <person name="Stajich J.E."/>
            <person name="Barry K."/>
            <person name="Grigoriev I.V."/>
            <person name="Crous P."/>
            <person name="Smith M.E."/>
        </authorList>
    </citation>
    <scope>NUCLEOTIDE SEQUENCE</scope>
    <source>
        <strain evidence="8">NRRL 3115</strain>
    </source>
</reference>
<feature type="transmembrane region" description="Helical" evidence="7">
    <location>
        <begin position="204"/>
        <end position="224"/>
    </location>
</feature>
<dbReference type="GO" id="GO:0033573">
    <property type="term" value="C:high-affinity iron permease complex"/>
    <property type="evidence" value="ECO:0007669"/>
    <property type="project" value="InterPro"/>
</dbReference>
<dbReference type="InterPro" id="IPR004923">
    <property type="entry name" value="FTR1/Fip1/EfeU"/>
</dbReference>
<dbReference type="PANTHER" id="PTHR31632">
    <property type="entry name" value="IRON TRANSPORTER FTH1"/>
    <property type="match status" value="1"/>
</dbReference>
<dbReference type="AlphaFoldDB" id="A0A9W8G4M1"/>
<name>A0A9W8G4M1_9FUNG</name>
<dbReference type="GO" id="GO:0015093">
    <property type="term" value="F:ferrous iron transmembrane transporter activity"/>
    <property type="evidence" value="ECO:0007669"/>
    <property type="project" value="TreeGrafter"/>
</dbReference>
<organism evidence="8 9">
    <name type="scientific">Coemansia spiralis</name>
    <dbReference type="NCBI Taxonomy" id="417178"/>
    <lineage>
        <taxon>Eukaryota</taxon>
        <taxon>Fungi</taxon>
        <taxon>Fungi incertae sedis</taxon>
        <taxon>Zoopagomycota</taxon>
        <taxon>Kickxellomycotina</taxon>
        <taxon>Kickxellomycetes</taxon>
        <taxon>Kickxellales</taxon>
        <taxon>Kickxellaceae</taxon>
        <taxon>Coemansia</taxon>
    </lineage>
</organism>
<proteinExistence type="inferred from homology"/>